<reference evidence="5 6" key="1">
    <citation type="submission" date="2020-08" db="EMBL/GenBank/DDBJ databases">
        <title>Genomic Encyclopedia of Type Strains, Phase IV (KMG-IV): sequencing the most valuable type-strain genomes for metagenomic binning, comparative biology and taxonomic classification.</title>
        <authorList>
            <person name="Goeker M."/>
        </authorList>
    </citation>
    <scope>NUCLEOTIDE SEQUENCE [LARGE SCALE GENOMIC DNA]</scope>
    <source>
        <strain evidence="5 6">DSM 26723</strain>
    </source>
</reference>
<dbReference type="SUPFAM" id="SSF49742">
    <property type="entry name" value="PHM/PNGase F"/>
    <property type="match status" value="2"/>
</dbReference>
<evidence type="ECO:0000256" key="1">
    <source>
        <dbReference type="ARBA" id="ARBA00023157"/>
    </source>
</evidence>
<name>A0A841HH45_9GAMM</name>
<dbReference type="Pfam" id="PF00578">
    <property type="entry name" value="AhpC-TSA"/>
    <property type="match status" value="1"/>
</dbReference>
<dbReference type="Proteomes" id="UP000588068">
    <property type="component" value="Unassembled WGS sequence"/>
</dbReference>
<evidence type="ECO:0000259" key="4">
    <source>
        <dbReference type="Pfam" id="PF00578"/>
    </source>
</evidence>
<feature type="signal peptide" evidence="3">
    <location>
        <begin position="1"/>
        <end position="30"/>
    </location>
</feature>
<organism evidence="5 6">
    <name type="scientific">Povalibacter uvarum</name>
    <dbReference type="NCBI Taxonomy" id="732238"/>
    <lineage>
        <taxon>Bacteria</taxon>
        <taxon>Pseudomonadati</taxon>
        <taxon>Pseudomonadota</taxon>
        <taxon>Gammaproteobacteria</taxon>
        <taxon>Steroidobacterales</taxon>
        <taxon>Steroidobacteraceae</taxon>
        <taxon>Povalibacter</taxon>
    </lineage>
</organism>
<protein>
    <submittedName>
        <fullName evidence="5">Peroxiredoxin</fullName>
    </submittedName>
</protein>
<evidence type="ECO:0000256" key="3">
    <source>
        <dbReference type="SAM" id="SignalP"/>
    </source>
</evidence>
<dbReference type="InterPro" id="IPR000866">
    <property type="entry name" value="AhpC/TSA"/>
</dbReference>
<dbReference type="SUPFAM" id="SSF52833">
    <property type="entry name" value="Thioredoxin-like"/>
    <property type="match status" value="1"/>
</dbReference>
<dbReference type="Gene3D" id="3.40.30.10">
    <property type="entry name" value="Glutaredoxin"/>
    <property type="match status" value="1"/>
</dbReference>
<sequence length="580" mass="63861">MSSIHRHVATVLTASSLFCASSLLSGAALALQTGDVVDNFRLTDHQGVSREFYYLSDMKAVVLLTQGNGCDASTDAAKALEGLRGKYPNVEFLLLNANLSDSREAIVKKTKAAGITLPVLVDDTQIIAEALGVTRNGEAVVIDTKGFKVAYHGAPAGIAGAVDAVIAGQKPAASTAATGCEIKLPERARVSEHAKISYAKTIAPMLEEKCVACHREGGIGPWQMSSYEMVRGFSPMIREVVRTQRMPPWHADPHYSTFSNDRGLSVEEARTLVHWIEAGAPRGEGADPLKAQRKDWPAWPLGEPDLIIETPAFTTPATGVIPYQMVQVKNPLDHDVWIRAIDYLPGQRAVLHHIIASAGGERRGATSLYNYVPGAEPLEIPAENGILLKAGTTIHFQMHFTPNGQELTDVTKLGLYFMKEPPKYNFRSLIFAQPRLKIPSNTKVHTETAERVLDQDAVLFSLHPHAHFRGKSASFLAKYPDGREEMLLNVPNYDFNWQSTYDLVKPLTVPAGTKIIYTQVFDNSSQNKANPDPNRTVTWGEQTWDEMVFGVIRYRNVKEDNSDDDKKKEPSQEELFSEAS</sequence>
<dbReference type="RefSeq" id="WP_184329755.1">
    <property type="nucleotide sequence ID" value="NZ_JACHHZ010000001.1"/>
</dbReference>
<dbReference type="Gene3D" id="2.60.120.230">
    <property type="match status" value="1"/>
</dbReference>
<dbReference type="AlphaFoldDB" id="A0A841HH45"/>
<keyword evidence="6" id="KW-1185">Reference proteome</keyword>
<feature type="compositionally biased region" description="Basic and acidic residues" evidence="2">
    <location>
        <begin position="559"/>
        <end position="571"/>
    </location>
</feature>
<dbReference type="GO" id="GO:0016715">
    <property type="term" value="F:oxidoreductase activity, acting on paired donors, with incorporation or reduction of molecular oxygen, reduced ascorbate as one donor, and incorporation of one atom of oxygen"/>
    <property type="evidence" value="ECO:0007669"/>
    <property type="project" value="InterPro"/>
</dbReference>
<dbReference type="InterPro" id="IPR008977">
    <property type="entry name" value="PHM/PNGase_F_dom_sf"/>
</dbReference>
<keyword evidence="3" id="KW-0732">Signal</keyword>
<feature type="domain" description="Alkyl hydroperoxide reductase subunit C/ Thiol specific antioxidant" evidence="4">
    <location>
        <begin position="34"/>
        <end position="146"/>
    </location>
</feature>
<dbReference type="InterPro" id="IPR036249">
    <property type="entry name" value="Thioredoxin-like_sf"/>
</dbReference>
<keyword evidence="1" id="KW-1015">Disulfide bond</keyword>
<feature type="region of interest" description="Disordered" evidence="2">
    <location>
        <begin position="559"/>
        <end position="580"/>
    </location>
</feature>
<proteinExistence type="predicted"/>
<gene>
    <name evidence="5" type="ORF">HNQ60_000839</name>
</gene>
<dbReference type="InterPro" id="IPR014784">
    <property type="entry name" value="Cu2_ascorb_mOase-like_C"/>
</dbReference>
<comment type="caution">
    <text evidence="5">The sequence shown here is derived from an EMBL/GenBank/DDBJ whole genome shotgun (WGS) entry which is preliminary data.</text>
</comment>
<accession>A0A841HH45</accession>
<dbReference type="EMBL" id="JACHHZ010000001">
    <property type="protein sequence ID" value="MBB6091993.1"/>
    <property type="molecule type" value="Genomic_DNA"/>
</dbReference>
<evidence type="ECO:0000313" key="6">
    <source>
        <dbReference type="Proteomes" id="UP000588068"/>
    </source>
</evidence>
<dbReference type="GO" id="GO:0016209">
    <property type="term" value="F:antioxidant activity"/>
    <property type="evidence" value="ECO:0007669"/>
    <property type="project" value="InterPro"/>
</dbReference>
<evidence type="ECO:0000256" key="2">
    <source>
        <dbReference type="SAM" id="MobiDB-lite"/>
    </source>
</evidence>
<evidence type="ECO:0000313" key="5">
    <source>
        <dbReference type="EMBL" id="MBB6091993.1"/>
    </source>
</evidence>
<feature type="chain" id="PRO_5032725121" evidence="3">
    <location>
        <begin position="31"/>
        <end position="580"/>
    </location>
</feature>